<dbReference type="Gene3D" id="3.40.50.720">
    <property type="entry name" value="NAD(P)-binding Rossmann-like Domain"/>
    <property type="match status" value="1"/>
</dbReference>
<dbReference type="InterPro" id="IPR036291">
    <property type="entry name" value="NAD(P)-bd_dom_sf"/>
</dbReference>
<evidence type="ECO:0000256" key="1">
    <source>
        <dbReference type="SAM" id="SignalP"/>
    </source>
</evidence>
<dbReference type="STRING" id="121845.A0A3Q0J128"/>
<dbReference type="GeneID" id="103513083"/>
<feature type="domain" description="NAD-dependent epimerase/dehydratase" evidence="2">
    <location>
        <begin position="25"/>
        <end position="233"/>
    </location>
</feature>
<accession>A0A3Q0J128</accession>
<name>A0A3Q0J128_DIACI</name>
<feature type="signal peptide" evidence="1">
    <location>
        <begin position="1"/>
        <end position="20"/>
    </location>
</feature>
<dbReference type="SUPFAM" id="SSF51735">
    <property type="entry name" value="NAD(P)-binding Rossmann-fold domains"/>
    <property type="match status" value="1"/>
</dbReference>
<evidence type="ECO:0000313" key="4">
    <source>
        <dbReference type="Proteomes" id="UP000079169"/>
    </source>
</evidence>
<feature type="domain" description="DUF1731" evidence="3">
    <location>
        <begin position="269"/>
        <end position="316"/>
    </location>
</feature>
<reference evidence="5" key="1">
    <citation type="submission" date="2025-08" db="UniProtKB">
        <authorList>
            <consortium name="RefSeq"/>
        </authorList>
    </citation>
    <scope>IDENTIFICATION</scope>
</reference>
<dbReference type="AlphaFoldDB" id="A0A3Q0J128"/>
<evidence type="ECO:0000313" key="5">
    <source>
        <dbReference type="RefSeq" id="XP_026682179.1"/>
    </source>
</evidence>
<gene>
    <name evidence="5" type="primary">LOC103513083</name>
</gene>
<dbReference type="PANTHER" id="PTHR11092:SF0">
    <property type="entry name" value="EPIMERASE FAMILY PROTEIN SDR39U1"/>
    <property type="match status" value="1"/>
</dbReference>
<dbReference type="PaxDb" id="121845-A0A3Q0J128"/>
<dbReference type="RefSeq" id="XP_026682179.1">
    <property type="nucleotide sequence ID" value="XM_026826378.1"/>
</dbReference>
<dbReference type="NCBIfam" id="TIGR01777">
    <property type="entry name" value="yfcH"/>
    <property type="match status" value="1"/>
</dbReference>
<dbReference type="InterPro" id="IPR010099">
    <property type="entry name" value="SDR39U1"/>
</dbReference>
<proteinExistence type="predicted"/>
<keyword evidence="1" id="KW-0732">Signal</keyword>
<sequence>MQFLCYALICILYLSMESNCEKGSVLITGGTGFIGRALQFYLRQKGYVVNIVSRKPGPNTVTWDTLDKSGLPAGTQAVVNLVGQNILQPGSLWTEQYKKDVYSSRVNRTQDLVKQLLAANQSVKAFVSFSGVGIYEPSTDKVYDEHTPLVANDSDFFQTLTRDWESAAQAASKQIRTTIIRSGVVLGNGGGMINVQYWPFFFGLGGPVSPGTQPLPWIHIHDMVRIIRLAIENESVSGVVNGVAPQIVTNAQFSRAFAAALNRPCLFTVPGFVLKLVYSPERARIILEGQKVAPKRLLEEFKYEYKYPIVDAACKETVAQFWPKTPFLSSHEK</sequence>
<evidence type="ECO:0000259" key="2">
    <source>
        <dbReference type="Pfam" id="PF01370"/>
    </source>
</evidence>
<dbReference type="InterPro" id="IPR001509">
    <property type="entry name" value="Epimerase_deHydtase"/>
</dbReference>
<organism evidence="4 5">
    <name type="scientific">Diaphorina citri</name>
    <name type="common">Asian citrus psyllid</name>
    <dbReference type="NCBI Taxonomy" id="121845"/>
    <lineage>
        <taxon>Eukaryota</taxon>
        <taxon>Metazoa</taxon>
        <taxon>Ecdysozoa</taxon>
        <taxon>Arthropoda</taxon>
        <taxon>Hexapoda</taxon>
        <taxon>Insecta</taxon>
        <taxon>Pterygota</taxon>
        <taxon>Neoptera</taxon>
        <taxon>Paraneoptera</taxon>
        <taxon>Hemiptera</taxon>
        <taxon>Sternorrhyncha</taxon>
        <taxon>Psylloidea</taxon>
        <taxon>Psyllidae</taxon>
        <taxon>Diaphorininae</taxon>
        <taxon>Diaphorina</taxon>
    </lineage>
</organism>
<dbReference type="InterPro" id="IPR013549">
    <property type="entry name" value="DUF1731"/>
</dbReference>
<evidence type="ECO:0000259" key="3">
    <source>
        <dbReference type="Pfam" id="PF08338"/>
    </source>
</evidence>
<dbReference type="Pfam" id="PF08338">
    <property type="entry name" value="DUF1731"/>
    <property type="match status" value="1"/>
</dbReference>
<keyword evidence="4" id="KW-1185">Reference proteome</keyword>
<dbReference type="KEGG" id="dci:103513083"/>
<dbReference type="PANTHER" id="PTHR11092">
    <property type="entry name" value="SUGAR NUCLEOTIDE EPIMERASE RELATED"/>
    <property type="match status" value="1"/>
</dbReference>
<dbReference type="Proteomes" id="UP000079169">
    <property type="component" value="Unplaced"/>
</dbReference>
<dbReference type="Pfam" id="PF01370">
    <property type="entry name" value="Epimerase"/>
    <property type="match status" value="1"/>
</dbReference>
<feature type="chain" id="PRO_5017976680" evidence="1">
    <location>
        <begin position="21"/>
        <end position="333"/>
    </location>
</feature>
<protein>
    <submittedName>
        <fullName evidence="5">Epimerase family protein SDR39U1 isoform X1</fullName>
    </submittedName>
</protein>